<feature type="region of interest" description="Disordered" evidence="1">
    <location>
        <begin position="65"/>
        <end position="99"/>
    </location>
</feature>
<dbReference type="OrthoDB" id="2018754at2759"/>
<proteinExistence type="predicted"/>
<accession>A0A371HS64</accession>
<evidence type="ECO:0000259" key="2">
    <source>
        <dbReference type="Pfam" id="PF14649"/>
    </source>
</evidence>
<dbReference type="EMBL" id="QJKJ01001843">
    <property type="protein sequence ID" value="RDY05619.1"/>
    <property type="molecule type" value="Genomic_DNA"/>
</dbReference>
<dbReference type="InterPro" id="IPR028103">
    <property type="entry name" value="Spatacsin"/>
</dbReference>
<dbReference type="Proteomes" id="UP000257109">
    <property type="component" value="Unassembled WGS sequence"/>
</dbReference>
<dbReference type="InterPro" id="IPR028107">
    <property type="entry name" value="Spatacsin_C_dom"/>
</dbReference>
<feature type="compositionally biased region" description="Polar residues" evidence="1">
    <location>
        <begin position="76"/>
        <end position="99"/>
    </location>
</feature>
<evidence type="ECO:0000313" key="3">
    <source>
        <dbReference type="EMBL" id="RDY05619.1"/>
    </source>
</evidence>
<sequence>MDFPLGSEDPAILQVHKWDPSETGIGLSDFRKAFLSPTREILLLHSYEREALLVPLGKGELHSGGAEGGYDYDNHNPGSSNVSSEASTRPSRSVMVNDSPCTSGSDIDIDLAEIKCSRSNSYPYISDVNSLAWARCEDGYDQHSDASFREVLFVSGRCGVTVHAFPKLTKTKGMDQAMLEGNFRQGKWVELGPIATLSSNFSHGVSGGQSVNLTGGDGGVEFLRGSATKRYLESFFTKVETIVSDGILWTKFPENNDFPCSTKVVSFSIFNGSLSLDHLLNEKSVQSKEHWQEPADSVKDASDCSSFSFCGADTKLDCFSSVFGIVINGFYECPRVFSSASNCLVGFFLTLMHHMSVNISDANQSVSSRNLLLVAKLDSRGIQWVSVVKLDERINRVQAVEWMDFQFSDKLLVCLNSSGLIVLYSAMSGEYVTHLNVLQACGLNPHFDLQGLEKLYSNDDIHAKEECGIKDSMLVVASHTSLLAVVDECGVIYVISLGEYILDKNYSSEKLLPYCQQFGLGMLVGWGVGGSAIDCQAVYSNLSGYFQSNDLNIKHGSVASSDKAVAGNALQKINGCTFKGKGDLYGSYSSGFSATSKVNNGNKFLGYDVKSPVMRKIFLPNFRVCEDDSICFSPLGITIFSKKKCVKNQNVSQLIHFNLQVKLEVHDDNFLDNVYEVYHFDGKDVIGEAIGCTFQGCFYIVREGSLSVYIPSISILSNFLPVEHIGYCQSSKDIGISVQLKDNLEIKEPTKRFSPWKVEILDRVLLYEGTEVADQLCLKNGWDIKVSRIRQLQIALDYLKFYEIERSLEMLVDVDLAEEGILRLLFAAVYLILNKSGSDSETSAASRLLALATCFATKMLHKYGLLQHKKDACTAEGFNKTGLLSLPPIEPIRLQTEVDFAQKLCEIAHFLEIIRNLQCRHRSIFQRASQGSADSGEESSLITTNMFQEESQVSSLPSDLESLDVLNQRELSFPLPGSNNNENLALVPVDSESQLVSDEFGNISHLTPLGGVLGKKVLPVENPREMMARWKVDNLDLKTVVKDALLSGRLPLAVLQLHLHQLNDFVADKEPHDTFTEVRDIGRAVAYELFLKGETELAVATLQRLGENIESCLKQLLFGTVRRSLRTQIAEEMKRYGYLGPYEWKILDDMSLIECGLTTGKRNFNELRLVILFVPVHVYEKSLYPSSSFWKTYNHRLKDISVPLDSVLPVENRLRLLYNHSFDSHVIECGEIDGIVFDTWINISESSSALEVDEDDAHVGYWASAAVWFDAWDQRTVDRMILNQSFHSGNSLLWESQLEYHVCRNHWKEVSRLLDVMPAYVLSSGSLQLNLDVLQPALSLGCNMKSSNYESFLCSLEELDSVCMEVPDVQMYRFSPDLCSGWMRMLMEEKLAKNFIFLKEYWEGTLEMIALLARSGFISGTDKICLEDDLTKTSSVREGAVQALHKIFVHHCAQYNLPNILGLYLDHHSLVLDNDSLYALQETAVDCEWARWLLLSRVKGCEYEASLANARSIMSRNLIPRSDLSVLELDDIIRTVDDIAEGGGEMAALATLMHAAVPIQSCLNSGAVNRHSNSSAQCTLENLRPTLQKFPTLWRTLVGACLGQDTMALLVPKAKTDYLNWRDDIFFSTGRDTSLLQMLPCWFPKPIRRLIQLYVQGPLGCQSFSGFPTGETLLHRDIDLFINADVHAEISAISWEATIQRHIEEELYGPLLEENGFGLEHLLHRGRAMAAFNQILGHRVQNLKSEGESSTSAHGQTNIQSDVQTLLSPLGHSEETLLLSVLPIAIMHFEDSMLVASCAFLLELCGLSSNKMRVDIAVLKRISSFYKSSENNENLRQLSPKGSVFHAISHEGDVTESLARALADEYLHEGSPVIATETGAVSKHPSRALVLVLHHLEKASLPRLVDGKTYGSWLLSGNGDGNELRSQRKAASQHWTLVTNFCRLHQLPLSTKYLAVLARDNDWIEFLSEAQIGGYSFDTVVQVASKEFSDPRLQVHMLTVLRGMQSKKKASSALFLDTLEKSSETTFPDENICVPVELFQILAECEKQKCPGEALLRKAKELSWSILAMVASCFLDVSPLSCLTVWLEITAARETSSIKVNDIASQIADNVGAAVNATNILPVGDRVLTFHYNRQSPKRRRLITPVSLDSSTSATSDISSSISEKILDSQGNTVENDRKVEHFGCINVPSDSNEGPASLSKMVAVLCEQQLFLPLLRAFEMFLPSCPLLPFIRALQAFSQMRLSEASAHLGSFSARIKEEPMYLQANVGREAQIGASWISSTASTAADAVLSTCPSPYEKRCLLQLLAATDFGDGGYTAAYYRRVYWKINLAEPLLRKDNELHLGDEISDDASLLSALENNRHWDQARNWAKQLEANGAPWKSATHHVTESQAESMVAEWKEFLWDVPEERVALWSHCNTLFIRYSFPSLQAGLFFLKHAEAVEKDLPARELHELLLLSLQWLSGMISLSNPVCPLQLLREIETKVWLLAVESETQVKSEGDFHFTFSTRESGIKNDSSIIDRTASIIAKMDNHINTMRSRIVEKYESRENNQIPHKNQVMDAAGLSTTFGGNTKAKRRAKGYMASRRPPLDSADKSADTDDGSSTTSFKNDLQLPEENVKVEMSFSRWEERVGEAELERAVLSLLEFGQIAAAKQLQYKFSPGQIPSEFRLVDAALKLAAISTPPSNVSAPLLDEEVRSVMQSYGILNDKNYVDPLQVLESSVTIFTEGNGRGLCKRIIAVIKAANTLGLPFSEAFNKQPIELLQLLSLKAQDSFEEANFLVQTHPMPAASIAQILAESFLKGVLAAHRGGYMDSQKEEGPAPLLWRFSDFLKWAELCPSEPEIGHALMRLVITGQEIPHACEVELLILSHHFYKSSSCLDGVDVLVALAATRVDAYVLEGDFPCLARLITGVGNFYALNFILGILIENGQLDLLLQKYSAAADINTGTADAVRGFRMAVLTSLKHFNPNDLDAFAMVYNHFDMKHETAALLESRAEQSCEQWFRRYNKDQNEDLLDSMRYFIEAAEVHSSIDAGNKTRRDCAQASLLSLQIRMPDFQWLYRSETNARRALVEQSRFQEALIVAEAYNLNQPSEWALVLWNQMLKPEVMEEFVAEFVAVLLLQPSMLIDLAKFYRAEVAARGDQSHFSVWLTGGGLPAEWAKYLGRSFRCLLKRTRDLRLRMQLATVATGFGDVIDACTEEMDKVPDNAAPLVLRKGHGGAYLPLMEERLNRMFRWFLFSFAPKCIVPVHHYKNPFLMFYIHAPILSTKYSCLVLISHNANYRQPFSFASELVTE</sequence>
<keyword evidence="4" id="KW-1185">Reference proteome</keyword>
<dbReference type="STRING" id="157652.A0A371HS64"/>
<feature type="domain" description="Spatacsin C-terminal" evidence="2">
    <location>
        <begin position="2845"/>
        <end position="3136"/>
    </location>
</feature>
<evidence type="ECO:0000256" key="1">
    <source>
        <dbReference type="SAM" id="MobiDB-lite"/>
    </source>
</evidence>
<organism evidence="3 4">
    <name type="scientific">Mucuna pruriens</name>
    <name type="common">Velvet bean</name>
    <name type="synonym">Dolichos pruriens</name>
    <dbReference type="NCBI Taxonomy" id="157652"/>
    <lineage>
        <taxon>Eukaryota</taxon>
        <taxon>Viridiplantae</taxon>
        <taxon>Streptophyta</taxon>
        <taxon>Embryophyta</taxon>
        <taxon>Tracheophyta</taxon>
        <taxon>Spermatophyta</taxon>
        <taxon>Magnoliopsida</taxon>
        <taxon>eudicotyledons</taxon>
        <taxon>Gunneridae</taxon>
        <taxon>Pentapetalae</taxon>
        <taxon>rosids</taxon>
        <taxon>fabids</taxon>
        <taxon>Fabales</taxon>
        <taxon>Fabaceae</taxon>
        <taxon>Papilionoideae</taxon>
        <taxon>50 kb inversion clade</taxon>
        <taxon>NPAAA clade</taxon>
        <taxon>indigoferoid/millettioid clade</taxon>
        <taxon>Phaseoleae</taxon>
        <taxon>Mucuna</taxon>
    </lineage>
</organism>
<feature type="compositionally biased region" description="Basic and acidic residues" evidence="1">
    <location>
        <begin position="2589"/>
        <end position="2599"/>
    </location>
</feature>
<protein>
    <recommendedName>
        <fullName evidence="2">Spatacsin C-terminal domain-containing protein</fullName>
    </recommendedName>
</protein>
<feature type="non-terminal residue" evidence="3">
    <location>
        <position position="3296"/>
    </location>
</feature>
<dbReference type="PANTHER" id="PTHR13650:SF0">
    <property type="entry name" value="SPATACSIN"/>
    <property type="match status" value="1"/>
</dbReference>
<reference evidence="3" key="1">
    <citation type="submission" date="2018-05" db="EMBL/GenBank/DDBJ databases">
        <title>Draft genome of Mucuna pruriens seed.</title>
        <authorList>
            <person name="Nnadi N.E."/>
            <person name="Vos R."/>
            <person name="Hasami M.H."/>
            <person name="Devisetty U.K."/>
            <person name="Aguiy J.C."/>
        </authorList>
    </citation>
    <scope>NUCLEOTIDE SEQUENCE [LARGE SCALE GENOMIC DNA]</scope>
    <source>
        <strain evidence="3">JCA_2017</strain>
    </source>
</reference>
<gene>
    <name evidence="3" type="ORF">CR513_10515</name>
</gene>
<evidence type="ECO:0000313" key="4">
    <source>
        <dbReference type="Proteomes" id="UP000257109"/>
    </source>
</evidence>
<dbReference type="PANTHER" id="PTHR13650">
    <property type="entry name" value="SPATACSIN"/>
    <property type="match status" value="1"/>
</dbReference>
<dbReference type="GO" id="GO:0005737">
    <property type="term" value="C:cytoplasm"/>
    <property type="evidence" value="ECO:0007669"/>
    <property type="project" value="TreeGrafter"/>
</dbReference>
<dbReference type="Pfam" id="PF14649">
    <property type="entry name" value="Spatacsin_C"/>
    <property type="match status" value="1"/>
</dbReference>
<name>A0A371HS64_MUCPR</name>
<feature type="region of interest" description="Disordered" evidence="1">
    <location>
        <begin position="2566"/>
        <end position="2614"/>
    </location>
</feature>
<comment type="caution">
    <text evidence="3">The sequence shown here is derived from an EMBL/GenBank/DDBJ whole genome shotgun (WGS) entry which is preliminary data.</text>
</comment>